<protein>
    <submittedName>
        <fullName evidence="1">Uncharacterized protein</fullName>
    </submittedName>
</protein>
<reference evidence="1 2" key="1">
    <citation type="submission" date="2017-06" db="EMBL/GenBank/DDBJ databases">
        <title>Draft genome sequence of Fusobacterium nucleatum subsp. polymorphum KCOM 1274 (=ChDC F309).</title>
        <authorList>
            <person name="Kook J.-K."/>
            <person name="Park S.-N."/>
            <person name="Lim Y.K."/>
            <person name="Roh H."/>
        </authorList>
    </citation>
    <scope>NUCLEOTIDE SEQUENCE [LARGE SCALE GENOMIC DNA]</scope>
    <source>
        <strain evidence="2">KCOM 1274 (ChDC F309)</strain>
    </source>
</reference>
<evidence type="ECO:0000313" key="2">
    <source>
        <dbReference type="Proteomes" id="UP000224507"/>
    </source>
</evidence>
<dbReference type="Proteomes" id="UP000224507">
    <property type="component" value="Unassembled WGS sequence"/>
</dbReference>
<organism evidence="1 2">
    <name type="scientific">Fusobacterium nucleatum subsp. polymorphum</name>
    <name type="common">Fusobacterium polymorphum</name>
    <dbReference type="NCBI Taxonomy" id="76857"/>
    <lineage>
        <taxon>Bacteria</taxon>
        <taxon>Fusobacteriati</taxon>
        <taxon>Fusobacteriota</taxon>
        <taxon>Fusobacteriia</taxon>
        <taxon>Fusobacteriales</taxon>
        <taxon>Fusobacteriaceae</taxon>
        <taxon>Fusobacterium</taxon>
    </lineage>
</organism>
<name>A0A2C6C315_FUSNP</name>
<accession>A0A2C6C315</accession>
<evidence type="ECO:0000313" key="1">
    <source>
        <dbReference type="EMBL" id="PHI11247.1"/>
    </source>
</evidence>
<proteinExistence type="predicted"/>
<dbReference type="RefSeq" id="WP_098997740.1">
    <property type="nucleotide sequence ID" value="NZ_CP077153.1"/>
</dbReference>
<dbReference type="EMBL" id="NIRO01000016">
    <property type="protein sequence ID" value="PHI11247.1"/>
    <property type="molecule type" value="Genomic_DNA"/>
</dbReference>
<comment type="caution">
    <text evidence="1">The sequence shown here is derived from an EMBL/GenBank/DDBJ whole genome shotgun (WGS) entry which is preliminary data.</text>
</comment>
<sequence length="687" mass="80831">MKENLLVLNRNIESEDIDSIALAIKKISTSSENQFNELKKERWFNRLFNMITFSNKKNIRLAEQISTLAQAQEILVRILLLLSEKSLEISELVKNNTKDIEKLGENDIYLLNRIKKLEDKVFGIKREIKLENLSLQAKEILSACLKKLSTLFDYTNDNQKLYVNFILNLLNAGRIEYDNLEFAINELDSNNEKTQILISCLEYIYLKNNNFNILKTNYQILNFIEMFYFSEKKIDEIKNQVERDSNFDGIIFRYGNDYNEDFDDAFLLDFIDDIEEIEVEKEDLYINSMINIKEGEIYVIENKNIHISSMINCSGTLEIRNCTLYYNETLNNEVKKIFNKINLGNNSILKIENSTVICKNYDKEFFIKGEDLKKSNIYLKNTIFIDCLNCINSDVINVNIKNCNFKNSIRDFFKINVYGDFLMKDCSIIQEKLPDFKIPIKEYAHNNEVLFYISNSSKKSAIFTNNKVDIYFYDNERQYSQLITSNYSNRNLIVKNSIFNNHLENKFSLKITAEYVDNCAFYSLSNILKTENINSCFFENCSFICQERNSNLLYIKNTEFRNCSDSLFPSTRDYINEYSLRPSYYHNKIIFENCKFSGNGLIKENFIELGCSSQIKNCEFSNISMKNFLISISIDEKSLILIQNCVFKNCTTERKDKEIIKKYESMQRVIKGELIYKMAEIKDCQFI</sequence>
<gene>
    <name evidence="1" type="ORF">CBG56_10160</name>
</gene>
<dbReference type="AlphaFoldDB" id="A0A2C6C315"/>